<feature type="compositionally biased region" description="Low complexity" evidence="1">
    <location>
        <begin position="1"/>
        <end position="23"/>
    </location>
</feature>
<dbReference type="AlphaFoldDB" id="A0A0A8YSZ3"/>
<reference evidence="2" key="2">
    <citation type="journal article" date="2015" name="Data Brief">
        <title>Shoot transcriptome of the giant reed, Arundo donax.</title>
        <authorList>
            <person name="Barrero R.A."/>
            <person name="Guerrero F.D."/>
            <person name="Moolhuijzen P."/>
            <person name="Goolsby J.A."/>
            <person name="Tidwell J."/>
            <person name="Bellgard S.E."/>
            <person name="Bellgard M.I."/>
        </authorList>
    </citation>
    <scope>NUCLEOTIDE SEQUENCE</scope>
    <source>
        <tissue evidence="2">Shoot tissue taken approximately 20 cm above the soil surface</tissue>
    </source>
</reference>
<name>A0A0A8YSZ3_ARUDO</name>
<organism evidence="2">
    <name type="scientific">Arundo donax</name>
    <name type="common">Giant reed</name>
    <name type="synonym">Donax arundinaceus</name>
    <dbReference type="NCBI Taxonomy" id="35708"/>
    <lineage>
        <taxon>Eukaryota</taxon>
        <taxon>Viridiplantae</taxon>
        <taxon>Streptophyta</taxon>
        <taxon>Embryophyta</taxon>
        <taxon>Tracheophyta</taxon>
        <taxon>Spermatophyta</taxon>
        <taxon>Magnoliopsida</taxon>
        <taxon>Liliopsida</taxon>
        <taxon>Poales</taxon>
        <taxon>Poaceae</taxon>
        <taxon>PACMAD clade</taxon>
        <taxon>Arundinoideae</taxon>
        <taxon>Arundineae</taxon>
        <taxon>Arundo</taxon>
    </lineage>
</organism>
<feature type="region of interest" description="Disordered" evidence="1">
    <location>
        <begin position="1"/>
        <end position="70"/>
    </location>
</feature>
<proteinExistence type="predicted"/>
<protein>
    <submittedName>
        <fullName evidence="2">Uncharacterized protein</fullName>
    </submittedName>
</protein>
<sequence length="91" mass="9248">MWSPAKPTTPSPSSSHLTGESRAPSPPPAGRGGSSTVGWGRPAPSDMGLRTGPNRRRSGEGAGSRGVLPPLLVKEAAFSVEAAADWSLGRS</sequence>
<reference evidence="2" key="1">
    <citation type="submission" date="2014-09" db="EMBL/GenBank/DDBJ databases">
        <authorList>
            <person name="Magalhaes I.L.F."/>
            <person name="Oliveira U."/>
            <person name="Santos F.R."/>
            <person name="Vidigal T.H.D.A."/>
            <person name="Brescovit A.D."/>
            <person name="Santos A.J."/>
        </authorList>
    </citation>
    <scope>NUCLEOTIDE SEQUENCE</scope>
    <source>
        <tissue evidence="2">Shoot tissue taken approximately 20 cm above the soil surface</tissue>
    </source>
</reference>
<evidence type="ECO:0000256" key="1">
    <source>
        <dbReference type="SAM" id="MobiDB-lite"/>
    </source>
</evidence>
<dbReference type="EMBL" id="GBRH01270200">
    <property type="protein sequence ID" value="JAD27695.1"/>
    <property type="molecule type" value="Transcribed_RNA"/>
</dbReference>
<accession>A0A0A8YSZ3</accession>
<evidence type="ECO:0000313" key="2">
    <source>
        <dbReference type="EMBL" id="JAD27695.1"/>
    </source>
</evidence>